<evidence type="ECO:0000313" key="2">
    <source>
        <dbReference type="EMBL" id="RIY39828.1"/>
    </source>
</evidence>
<comment type="caution">
    <text evidence="2">The sequence shown here is derived from an EMBL/GenBank/DDBJ whole genome shotgun (WGS) entry which is preliminary data.</text>
</comment>
<dbReference type="EMBL" id="NRJG01000025">
    <property type="protein sequence ID" value="RIY39828.1"/>
    <property type="molecule type" value="Genomic_DNA"/>
</dbReference>
<name>A0A3A1YRL5_9GAMM</name>
<dbReference type="RefSeq" id="WP_119530236.1">
    <property type="nucleotide sequence ID" value="NZ_JBHSSP010000015.1"/>
</dbReference>
<dbReference type="GO" id="GO:0003677">
    <property type="term" value="F:DNA binding"/>
    <property type="evidence" value="ECO:0007669"/>
    <property type="project" value="InterPro"/>
</dbReference>
<proteinExistence type="predicted"/>
<protein>
    <recommendedName>
        <fullName evidence="1">Transposase IS4-like domain-containing protein</fullName>
    </recommendedName>
</protein>
<keyword evidence="3" id="KW-1185">Reference proteome</keyword>
<reference evidence="2 3" key="1">
    <citation type="submission" date="2017-08" db="EMBL/GenBank/DDBJ databases">
        <title>Reclassification of Bisgaard taxon 37 and 44.</title>
        <authorList>
            <person name="Christensen H."/>
        </authorList>
    </citation>
    <scope>NUCLEOTIDE SEQUENCE [LARGE SCALE GENOMIC DNA]</scope>
    <source>
        <strain evidence="2 3">111</strain>
    </source>
</reference>
<dbReference type="Pfam" id="PF01609">
    <property type="entry name" value="DDE_Tnp_1"/>
    <property type="match status" value="1"/>
</dbReference>
<sequence>MLNERAEQINLALLINHKSKLPMFYEVYTANVNDKTYLPYLISKWQEIYHSPIYLVMDQGSLNETYFFSLDKMNIKFISTMSKDLKE</sequence>
<evidence type="ECO:0000313" key="3">
    <source>
        <dbReference type="Proteomes" id="UP000265916"/>
    </source>
</evidence>
<dbReference type="InterPro" id="IPR002559">
    <property type="entry name" value="Transposase_11"/>
</dbReference>
<dbReference type="AlphaFoldDB" id="A0A3A1YRL5"/>
<dbReference type="GO" id="GO:0004803">
    <property type="term" value="F:transposase activity"/>
    <property type="evidence" value="ECO:0007669"/>
    <property type="project" value="InterPro"/>
</dbReference>
<feature type="domain" description="Transposase IS4-like" evidence="1">
    <location>
        <begin position="8"/>
        <end position="84"/>
    </location>
</feature>
<evidence type="ECO:0000259" key="1">
    <source>
        <dbReference type="Pfam" id="PF01609"/>
    </source>
</evidence>
<dbReference type="Proteomes" id="UP000265916">
    <property type="component" value="Unassembled WGS sequence"/>
</dbReference>
<gene>
    <name evidence="2" type="ORF">CKF58_01560</name>
</gene>
<dbReference type="GO" id="GO:0006313">
    <property type="term" value="P:DNA transposition"/>
    <property type="evidence" value="ECO:0007669"/>
    <property type="project" value="InterPro"/>
</dbReference>
<accession>A0A3A1YRL5</accession>
<organism evidence="2 3">
    <name type="scientific">Psittacicella hinzii</name>
    <dbReference type="NCBI Taxonomy" id="2028575"/>
    <lineage>
        <taxon>Bacteria</taxon>
        <taxon>Pseudomonadati</taxon>
        <taxon>Pseudomonadota</taxon>
        <taxon>Gammaproteobacteria</taxon>
        <taxon>Pasteurellales</taxon>
        <taxon>Psittacicellaceae</taxon>
        <taxon>Psittacicella</taxon>
    </lineage>
</organism>